<organism evidence="1 2">
    <name type="scientific">Halomonas cibimaris</name>
    <dbReference type="NCBI Taxonomy" id="657012"/>
    <lineage>
        <taxon>Bacteria</taxon>
        <taxon>Pseudomonadati</taxon>
        <taxon>Pseudomonadota</taxon>
        <taxon>Gammaproteobacteria</taxon>
        <taxon>Oceanospirillales</taxon>
        <taxon>Halomonadaceae</taxon>
        <taxon>Halomonas</taxon>
    </lineage>
</organism>
<protein>
    <submittedName>
        <fullName evidence="1">Uncharacterized protein</fullName>
    </submittedName>
</protein>
<evidence type="ECO:0000313" key="1">
    <source>
        <dbReference type="EMBL" id="GAA3899946.1"/>
    </source>
</evidence>
<sequence>MAISSFNDLLGEARSQPRAQRLLLVFAKAELPDFPDDEQRRRFEQGEGGVLVPTVCADKTPDELEDFNALLKEAEQTGAEWDLFFVAGMDDVHGDEEIQNQLSKMTESLQMGNVDSFIAFDKSGEAMSLNG</sequence>
<gene>
    <name evidence="1" type="ORF">GCM10022228_08000</name>
</gene>
<reference evidence="2" key="1">
    <citation type="journal article" date="2019" name="Int. J. Syst. Evol. Microbiol.">
        <title>The Global Catalogue of Microorganisms (GCM) 10K type strain sequencing project: providing services to taxonomists for standard genome sequencing and annotation.</title>
        <authorList>
            <consortium name="The Broad Institute Genomics Platform"/>
            <consortium name="The Broad Institute Genome Sequencing Center for Infectious Disease"/>
            <person name="Wu L."/>
            <person name="Ma J."/>
        </authorList>
    </citation>
    <scope>NUCLEOTIDE SEQUENCE [LARGE SCALE GENOMIC DNA]</scope>
    <source>
        <strain evidence="2">JCM 16914</strain>
    </source>
</reference>
<accession>A0ABP7LFU1</accession>
<comment type="caution">
    <text evidence="1">The sequence shown here is derived from an EMBL/GenBank/DDBJ whole genome shotgun (WGS) entry which is preliminary data.</text>
</comment>
<keyword evidence="2" id="KW-1185">Reference proteome</keyword>
<dbReference type="Proteomes" id="UP001500133">
    <property type="component" value="Unassembled WGS sequence"/>
</dbReference>
<evidence type="ECO:0000313" key="2">
    <source>
        <dbReference type="Proteomes" id="UP001500133"/>
    </source>
</evidence>
<dbReference type="EMBL" id="BAAAZT010000030">
    <property type="protein sequence ID" value="GAA3899946.1"/>
    <property type="molecule type" value="Genomic_DNA"/>
</dbReference>
<dbReference type="RefSeq" id="WP_344702523.1">
    <property type="nucleotide sequence ID" value="NZ_BAAAZT010000030.1"/>
</dbReference>
<proteinExistence type="predicted"/>
<name>A0ABP7LFU1_9GAMM</name>